<name>A0A0F9GBA8_9ZZZZ</name>
<comment type="caution">
    <text evidence="1">The sequence shown here is derived from an EMBL/GenBank/DDBJ whole genome shotgun (WGS) entry which is preliminary data.</text>
</comment>
<protein>
    <submittedName>
        <fullName evidence="1">Uncharacterized protein</fullName>
    </submittedName>
</protein>
<dbReference type="Pfam" id="PF24175">
    <property type="entry name" value="SU10_adaptor"/>
    <property type="match status" value="1"/>
</dbReference>
<dbReference type="InterPro" id="IPR056209">
    <property type="entry name" value="SU10_adaptor"/>
</dbReference>
<dbReference type="AlphaFoldDB" id="A0A0F9GBA8"/>
<gene>
    <name evidence="1" type="ORF">LCGC14_1848230</name>
</gene>
<evidence type="ECO:0000313" key="1">
    <source>
        <dbReference type="EMBL" id="KKL96063.1"/>
    </source>
</evidence>
<dbReference type="EMBL" id="LAZR01018529">
    <property type="protein sequence ID" value="KKL96063.1"/>
    <property type="molecule type" value="Genomic_DNA"/>
</dbReference>
<accession>A0A0F9GBA8</accession>
<reference evidence="1" key="1">
    <citation type="journal article" date="2015" name="Nature">
        <title>Complex archaea that bridge the gap between prokaryotes and eukaryotes.</title>
        <authorList>
            <person name="Spang A."/>
            <person name="Saw J.H."/>
            <person name="Jorgensen S.L."/>
            <person name="Zaremba-Niedzwiedzka K."/>
            <person name="Martijn J."/>
            <person name="Lind A.E."/>
            <person name="van Eijk R."/>
            <person name="Schleper C."/>
            <person name="Guy L."/>
            <person name="Ettema T.J."/>
        </authorList>
    </citation>
    <scope>NUCLEOTIDE SEQUENCE</scope>
</reference>
<proteinExistence type="predicted"/>
<sequence length="318" mass="35962">MKSFQEIYTELQDQSGDDGSSQLTIFKRHINDTQSTVLGDHSWKFLERIRNIATEADTARYTLHADLRKIIKLVTLDSSGQVDQIPTPVEDADFWEALQFRNLTSSDITQYYYQEGNDVLLWPAFSTAGLNLKVRYRIRTPEMTLADYTTGTITSITNGASALVGSSTLWTAQNPLHEQWLRIAKATGDYRWYRVDSIDSDTAITLEKSYLGTTIAAASLSYTLGEMPVIPEEYHNLLFYRPMALHYMKMEDMVMAKSYWGLYDGGYEIGKSKKPEGLLGKFIKEQAGMLDAKYFPAQGDRGRLSSEFLAKDTDAILG</sequence>
<organism evidence="1">
    <name type="scientific">marine sediment metagenome</name>
    <dbReference type="NCBI Taxonomy" id="412755"/>
    <lineage>
        <taxon>unclassified sequences</taxon>
        <taxon>metagenomes</taxon>
        <taxon>ecological metagenomes</taxon>
    </lineage>
</organism>